<accession>A0AAD5T7C1</accession>
<feature type="region of interest" description="Disordered" evidence="2">
    <location>
        <begin position="814"/>
        <end position="868"/>
    </location>
</feature>
<keyword evidence="1" id="KW-0175">Coiled coil</keyword>
<feature type="region of interest" description="Disordered" evidence="2">
    <location>
        <begin position="546"/>
        <end position="615"/>
    </location>
</feature>
<reference evidence="3" key="1">
    <citation type="submission" date="2020-05" db="EMBL/GenBank/DDBJ databases">
        <title>Phylogenomic resolution of chytrid fungi.</title>
        <authorList>
            <person name="Stajich J.E."/>
            <person name="Amses K."/>
            <person name="Simmons R."/>
            <person name="Seto K."/>
            <person name="Myers J."/>
            <person name="Bonds A."/>
            <person name="Quandt C.A."/>
            <person name="Barry K."/>
            <person name="Liu P."/>
            <person name="Grigoriev I."/>
            <person name="Longcore J.E."/>
            <person name="James T.Y."/>
        </authorList>
    </citation>
    <scope>NUCLEOTIDE SEQUENCE</scope>
    <source>
        <strain evidence="3">JEL0513</strain>
    </source>
</reference>
<name>A0AAD5T7C1_9FUNG</name>
<feature type="compositionally biased region" description="Basic and acidic residues" evidence="2">
    <location>
        <begin position="859"/>
        <end position="868"/>
    </location>
</feature>
<feature type="coiled-coil region" evidence="1">
    <location>
        <begin position="44"/>
        <end position="71"/>
    </location>
</feature>
<feature type="region of interest" description="Disordered" evidence="2">
    <location>
        <begin position="750"/>
        <end position="783"/>
    </location>
</feature>
<dbReference type="AlphaFoldDB" id="A0AAD5T7C1"/>
<sequence length="868" mass="95469">MVQCVSSGQRCKYCTDIVLDGIELDIEKHSTPAISNLTPKTARIVALEVRVAELQRTVAALNNQTAQLRTDSLGYLRSMNEYSAVNVNMRTVEINRIENELNNQLNAPYLQTYPHIQTLHTNQQQQLQQNQQEQQQRVQPQHHHKIPGHICNQNVAPIHVDLNSNSTAVTGGVANRASFFKLTNSAPLDPPQSFMPSSSTSPSIFCSSVPSASLSRAASASTGMGALSLMSNSQHQFFANESGFGGSKSDNRADNVPGNHDGDNDAMQTENEQRHADDNFIDDADTYSNISAEDRENDIQLNLRYPYDERFARGSNAAEKFNDGKNLSELHDPNSEKFFKILNEDKTAVTVEQISAFNNGCNPFRRGGRYLRRRHCENLDNYRTACTLTLSRRKVRKEFVVHSETPSEFYEQDNWWLVATSNNMPFPIVLEHPIGPRFCRIGDVVRTTGLIDGTDDIFVHFWSFQLEFISEVGRGGMPKFGNVLFGPAVGSRIYWIGKEGSKNSFDLCTAVRGFVADGIELQRLLDAERGVGPAIVTETKLVETGDKTVTNEKAGVEIDENDENNSGDEIDGENLEPVASDDDETSIDENENYEQGAGIESKPGVQNAPLLTGLSENNNSATVEFQERRSPIPTTSAKIFDSDSPLTEINNSFVSETPDKSRDIRPSFSTPNTTQNVSLFLSASFGSTTSSISLVEHRLIVSDNEDECNDTKDTPPAKAASRLLQRKNTAHTGDGLNSQQTLVNISQQSMNNTAGESKKIDDNSRVDDSFDCSSDSSLSGSSVDMSKITGELSPIFASVASGTNILSAASPRQFASSPLNPLASRGNGNFNGSPALKRKTEDQHGKVKRNESFLSDLFGKNDEIDQEN</sequence>
<feature type="compositionally biased region" description="Basic and acidic residues" evidence="2">
    <location>
        <begin position="756"/>
        <end position="768"/>
    </location>
</feature>
<feature type="compositionally biased region" description="Basic and acidic residues" evidence="2">
    <location>
        <begin position="546"/>
        <end position="556"/>
    </location>
</feature>
<feature type="region of interest" description="Disordered" evidence="2">
    <location>
        <begin position="240"/>
        <end position="281"/>
    </location>
</feature>
<evidence type="ECO:0000256" key="2">
    <source>
        <dbReference type="SAM" id="MobiDB-lite"/>
    </source>
</evidence>
<gene>
    <name evidence="3" type="ORF">HK100_007125</name>
</gene>
<dbReference type="Proteomes" id="UP001211907">
    <property type="component" value="Unassembled WGS sequence"/>
</dbReference>
<feature type="compositionally biased region" description="Basic and acidic residues" evidence="2">
    <location>
        <begin position="838"/>
        <end position="851"/>
    </location>
</feature>
<proteinExistence type="predicted"/>
<evidence type="ECO:0000313" key="3">
    <source>
        <dbReference type="EMBL" id="KAJ3130948.1"/>
    </source>
</evidence>
<evidence type="ECO:0000256" key="1">
    <source>
        <dbReference type="SAM" id="Coils"/>
    </source>
</evidence>
<feature type="compositionally biased region" description="Acidic residues" evidence="2">
    <location>
        <begin position="557"/>
        <end position="592"/>
    </location>
</feature>
<protein>
    <submittedName>
        <fullName evidence="3">Uncharacterized protein</fullName>
    </submittedName>
</protein>
<evidence type="ECO:0000313" key="4">
    <source>
        <dbReference type="Proteomes" id="UP001211907"/>
    </source>
</evidence>
<comment type="caution">
    <text evidence="3">The sequence shown here is derived from an EMBL/GenBank/DDBJ whole genome shotgun (WGS) entry which is preliminary data.</text>
</comment>
<dbReference type="EMBL" id="JADGJH010000334">
    <property type="protein sequence ID" value="KAJ3130948.1"/>
    <property type="molecule type" value="Genomic_DNA"/>
</dbReference>
<feature type="compositionally biased region" description="Low complexity" evidence="2">
    <location>
        <begin position="771"/>
        <end position="783"/>
    </location>
</feature>
<keyword evidence="4" id="KW-1185">Reference proteome</keyword>
<organism evidence="3 4">
    <name type="scientific">Physocladia obscura</name>
    <dbReference type="NCBI Taxonomy" id="109957"/>
    <lineage>
        <taxon>Eukaryota</taxon>
        <taxon>Fungi</taxon>
        <taxon>Fungi incertae sedis</taxon>
        <taxon>Chytridiomycota</taxon>
        <taxon>Chytridiomycota incertae sedis</taxon>
        <taxon>Chytridiomycetes</taxon>
        <taxon>Chytridiales</taxon>
        <taxon>Chytriomycetaceae</taxon>
        <taxon>Physocladia</taxon>
    </lineage>
</organism>